<dbReference type="SUPFAM" id="SSF51735">
    <property type="entry name" value="NAD(P)-binding Rossmann-fold domains"/>
    <property type="match status" value="1"/>
</dbReference>
<dbReference type="SUPFAM" id="SSF48179">
    <property type="entry name" value="6-phosphogluconate dehydrogenase C-terminal domain-like"/>
    <property type="match status" value="1"/>
</dbReference>
<evidence type="ECO:0000259" key="1">
    <source>
        <dbReference type="Pfam" id="PF10728"/>
    </source>
</evidence>
<dbReference type="InterPro" id="IPR008927">
    <property type="entry name" value="6-PGluconate_DH-like_C_sf"/>
</dbReference>
<feature type="non-terminal residue" evidence="2">
    <location>
        <position position="1"/>
    </location>
</feature>
<dbReference type="PANTHER" id="PTHR40459">
    <property type="entry name" value="CONSERVED HYPOTHETICAL ALANINE AND LEUCINE RICH PROTEIN"/>
    <property type="match status" value="1"/>
</dbReference>
<dbReference type="InterPro" id="IPR037108">
    <property type="entry name" value="TM1727-like_C_sf"/>
</dbReference>
<evidence type="ECO:0000313" key="3">
    <source>
        <dbReference type="Proteomes" id="UP000179266"/>
    </source>
</evidence>
<dbReference type="Gene3D" id="3.40.50.720">
    <property type="entry name" value="NAD(P)-binding Rossmann-like Domain"/>
    <property type="match status" value="1"/>
</dbReference>
<dbReference type="InterPro" id="IPR018931">
    <property type="entry name" value="DUF2520"/>
</dbReference>
<comment type="caution">
    <text evidence="2">The sequence shown here is derived from an EMBL/GenBank/DDBJ whole genome shotgun (WGS) entry which is preliminary data.</text>
</comment>
<accession>A0A1F7RXL1</accession>
<feature type="domain" description="DUF2520" evidence="1">
    <location>
        <begin position="92"/>
        <end position="217"/>
    </location>
</feature>
<sequence length="266" mass="29418">YLGHVTFSTELKDALPDSEIILVTVSDNAINEVCSMLSTLPVQRRILLHTSGIKSYHEFDTLQEHDAEIGSLHPLQSFIHVEEAIQNLPGTYYAVEGTQAAIDAAKKLVNDLEGHSMSMNADLKSLYHAGACISANYLVALLRLGELFFKKSGVESDQIIPAFSALLKGILRNIQSRGTLESITGPIARGDSETLKMQLNSIRTNFPQHLPIFRALSLLCVNAVFEKANTNPDLIDEIMWLLEQNLMEDSISGENEEKAPQSNRKI</sequence>
<dbReference type="AlphaFoldDB" id="A0A1F7RXL1"/>
<dbReference type="Proteomes" id="UP000179266">
    <property type="component" value="Unassembled WGS sequence"/>
</dbReference>
<evidence type="ECO:0000313" key="2">
    <source>
        <dbReference type="EMBL" id="OGL45734.1"/>
    </source>
</evidence>
<gene>
    <name evidence="2" type="ORF">A2161_12085</name>
</gene>
<dbReference type="InterPro" id="IPR036291">
    <property type="entry name" value="NAD(P)-bd_dom_sf"/>
</dbReference>
<proteinExistence type="predicted"/>
<dbReference type="PANTHER" id="PTHR40459:SF1">
    <property type="entry name" value="CONSERVED HYPOTHETICAL ALANINE AND LEUCINE RICH PROTEIN"/>
    <property type="match status" value="1"/>
</dbReference>
<name>A0A1F7RXL1_9BACT</name>
<protein>
    <recommendedName>
        <fullName evidence="1">DUF2520 domain-containing protein</fullName>
    </recommendedName>
</protein>
<dbReference type="Gene3D" id="1.10.1040.20">
    <property type="entry name" value="ProC-like, C-terminal domain"/>
    <property type="match status" value="1"/>
</dbReference>
<organism evidence="2 3">
    <name type="scientific">Candidatus Schekmanbacteria bacterium RBG_13_48_7</name>
    <dbReference type="NCBI Taxonomy" id="1817878"/>
    <lineage>
        <taxon>Bacteria</taxon>
        <taxon>Candidatus Schekmaniibacteriota</taxon>
    </lineage>
</organism>
<dbReference type="EMBL" id="MGDD01000163">
    <property type="protein sequence ID" value="OGL45734.1"/>
    <property type="molecule type" value="Genomic_DNA"/>
</dbReference>
<dbReference type="Pfam" id="PF10728">
    <property type="entry name" value="DUF2520"/>
    <property type="match status" value="1"/>
</dbReference>
<reference evidence="2 3" key="1">
    <citation type="journal article" date="2016" name="Nat. Commun.">
        <title>Thousands of microbial genomes shed light on interconnected biogeochemical processes in an aquifer system.</title>
        <authorList>
            <person name="Anantharaman K."/>
            <person name="Brown C.T."/>
            <person name="Hug L.A."/>
            <person name="Sharon I."/>
            <person name="Castelle C.J."/>
            <person name="Probst A.J."/>
            <person name="Thomas B.C."/>
            <person name="Singh A."/>
            <person name="Wilkins M.J."/>
            <person name="Karaoz U."/>
            <person name="Brodie E.L."/>
            <person name="Williams K.H."/>
            <person name="Hubbard S.S."/>
            <person name="Banfield J.F."/>
        </authorList>
    </citation>
    <scope>NUCLEOTIDE SEQUENCE [LARGE SCALE GENOMIC DNA]</scope>
</reference>